<dbReference type="CDD" id="cd02801">
    <property type="entry name" value="DUS_like_FMN"/>
    <property type="match status" value="1"/>
</dbReference>
<dbReference type="InterPro" id="IPR035587">
    <property type="entry name" value="DUS-like_FMN-bd"/>
</dbReference>
<keyword evidence="9" id="KW-1185">Reference proteome</keyword>
<dbReference type="Pfam" id="PF01207">
    <property type="entry name" value="Dus"/>
    <property type="match status" value="1"/>
</dbReference>
<keyword evidence="6" id="KW-0560">Oxidoreductase</keyword>
<evidence type="ECO:0000256" key="4">
    <source>
        <dbReference type="ARBA" id="ARBA00022694"/>
    </source>
</evidence>
<dbReference type="InterPro" id="IPR004652">
    <property type="entry name" value="DusB-like"/>
</dbReference>
<dbReference type="EMBL" id="CP061538">
    <property type="protein sequence ID" value="QNV39377.1"/>
    <property type="molecule type" value="Genomic_DNA"/>
</dbReference>
<evidence type="ECO:0000256" key="6">
    <source>
        <dbReference type="ARBA" id="ARBA00023002"/>
    </source>
</evidence>
<dbReference type="PROSITE" id="PS01136">
    <property type="entry name" value="UPF0034"/>
    <property type="match status" value="1"/>
</dbReference>
<dbReference type="NCBIfam" id="TIGR00737">
    <property type="entry name" value="nifR3_yhdG"/>
    <property type="match status" value="1"/>
</dbReference>
<dbReference type="RefSeq" id="WP_190616893.1">
    <property type="nucleotide sequence ID" value="NZ_CP061538.1"/>
</dbReference>
<comment type="cofactor">
    <cofactor evidence="1">
        <name>FMN</name>
        <dbReference type="ChEBI" id="CHEBI:58210"/>
    </cofactor>
</comment>
<keyword evidence="3" id="KW-0288">FMN</keyword>
<dbReference type="Gene3D" id="1.10.1200.80">
    <property type="entry name" value="Putative flavin oxidoreducatase, domain 2"/>
    <property type="match status" value="1"/>
</dbReference>
<accession>A0A7H2BI81</accession>
<dbReference type="GO" id="GO:0003723">
    <property type="term" value="F:RNA binding"/>
    <property type="evidence" value="ECO:0007669"/>
    <property type="project" value="TreeGrafter"/>
</dbReference>
<organism evidence="8 9">
    <name type="scientific">Rothia amarae</name>
    <dbReference type="NCBI Taxonomy" id="169480"/>
    <lineage>
        <taxon>Bacteria</taxon>
        <taxon>Bacillati</taxon>
        <taxon>Actinomycetota</taxon>
        <taxon>Actinomycetes</taxon>
        <taxon>Micrococcales</taxon>
        <taxon>Micrococcaceae</taxon>
        <taxon>Rothia</taxon>
    </lineage>
</organism>
<dbReference type="SUPFAM" id="SSF51395">
    <property type="entry name" value="FMN-linked oxidoreductases"/>
    <property type="match status" value="1"/>
</dbReference>
<reference evidence="8 9" key="1">
    <citation type="submission" date="2020-09" db="EMBL/GenBank/DDBJ databases">
        <title>Investigation of environmental microbe.</title>
        <authorList>
            <person name="Ou Y."/>
            <person name="Kang Q."/>
        </authorList>
    </citation>
    <scope>NUCLEOTIDE SEQUENCE [LARGE SCALE GENOMIC DNA]</scope>
    <source>
        <strain evidence="8 9">KJZ-9</strain>
    </source>
</reference>
<dbReference type="Proteomes" id="UP000516421">
    <property type="component" value="Chromosome"/>
</dbReference>
<feature type="domain" description="DUS-like FMN-binding" evidence="7">
    <location>
        <begin position="59"/>
        <end position="361"/>
    </location>
</feature>
<dbReference type="InterPro" id="IPR013785">
    <property type="entry name" value="Aldolase_TIM"/>
</dbReference>
<dbReference type="GO" id="GO:0017150">
    <property type="term" value="F:tRNA dihydrouridine synthase activity"/>
    <property type="evidence" value="ECO:0007669"/>
    <property type="project" value="InterPro"/>
</dbReference>
<proteinExistence type="predicted"/>
<dbReference type="KEGG" id="rama:IDM48_08220"/>
<dbReference type="AlphaFoldDB" id="A0A7H2BI81"/>
<sequence>MKLYFWRNCCCDPPLPAGQCGLCKNCRVTQTSETPQTKTKKLQLPPLRLGKHTVETPVILAPMAGVTNKAFRRLCREYGGGLYVTEMVTARSLVERRPESLRIIEHDDDEKIRSIQIYGVDAVNVGKAVRMVVEEDRADHIDLNFGCPVPKVTKLGGGSALPWKTDLFTAIVQNAVKEAARNDIPVTVKMRKGIDDNHLTFLDSAKIARDAGVAAIALHGRTMEQHYSGQADWDAIADLREAIPDVPVLGNGDIFSAEDAIAMVEQTGIDGVVVGRGCQGRPWLFGDLQNAFEGSEARFKPGVSEVADMIYRHAELLVETFGDELKGLREIRKHVAWYFHGYPVGGQLRQKMATVPDLATFREYLSELDHSIGYPGEAVEGPRGRAGNPKKPHLPNGWLDSRILGDAERLGLVDAELDVSGG</sequence>
<dbReference type="Gene3D" id="3.20.20.70">
    <property type="entry name" value="Aldolase class I"/>
    <property type="match status" value="1"/>
</dbReference>
<keyword evidence="5" id="KW-0521">NADP</keyword>
<protein>
    <submittedName>
        <fullName evidence="8">tRNA dihydrouridine synthase DusB</fullName>
    </submittedName>
</protein>
<dbReference type="PANTHER" id="PTHR45846">
    <property type="entry name" value="TRNA-DIHYDROURIDINE(47) SYNTHASE [NAD(P)(+)]-LIKE"/>
    <property type="match status" value="1"/>
</dbReference>
<evidence type="ECO:0000256" key="3">
    <source>
        <dbReference type="ARBA" id="ARBA00022643"/>
    </source>
</evidence>
<evidence type="ECO:0000256" key="5">
    <source>
        <dbReference type="ARBA" id="ARBA00022857"/>
    </source>
</evidence>
<keyword evidence="4" id="KW-0819">tRNA processing</keyword>
<gene>
    <name evidence="8" type="primary">dusB</name>
    <name evidence="8" type="ORF">IDM48_08220</name>
</gene>
<name>A0A7H2BI81_9MICC</name>
<dbReference type="InterPro" id="IPR018517">
    <property type="entry name" value="tRNA_hU_synthase_CS"/>
</dbReference>
<evidence type="ECO:0000256" key="2">
    <source>
        <dbReference type="ARBA" id="ARBA00022630"/>
    </source>
</evidence>
<dbReference type="PANTHER" id="PTHR45846:SF1">
    <property type="entry name" value="TRNA-DIHYDROURIDINE(47) SYNTHASE [NAD(P)(+)]-LIKE"/>
    <property type="match status" value="1"/>
</dbReference>
<dbReference type="InterPro" id="IPR024036">
    <property type="entry name" value="tRNA-dHydroUridine_Synthase_C"/>
</dbReference>
<keyword evidence="2" id="KW-0285">Flavoprotein</keyword>
<evidence type="ECO:0000256" key="1">
    <source>
        <dbReference type="ARBA" id="ARBA00001917"/>
    </source>
</evidence>
<evidence type="ECO:0000313" key="9">
    <source>
        <dbReference type="Proteomes" id="UP000516421"/>
    </source>
</evidence>
<evidence type="ECO:0000313" key="8">
    <source>
        <dbReference type="EMBL" id="QNV39377.1"/>
    </source>
</evidence>
<dbReference type="GO" id="GO:0050660">
    <property type="term" value="F:flavin adenine dinucleotide binding"/>
    <property type="evidence" value="ECO:0007669"/>
    <property type="project" value="InterPro"/>
</dbReference>
<evidence type="ECO:0000259" key="7">
    <source>
        <dbReference type="Pfam" id="PF01207"/>
    </source>
</evidence>